<feature type="transmembrane region" description="Helical" evidence="2">
    <location>
        <begin position="168"/>
        <end position="188"/>
    </location>
</feature>
<gene>
    <name evidence="3" type="ORF">PMES_01769</name>
</gene>
<name>A0A921NW63_9RHOB</name>
<feature type="compositionally biased region" description="Acidic residues" evidence="1">
    <location>
        <begin position="83"/>
        <end position="92"/>
    </location>
</feature>
<reference evidence="3" key="1">
    <citation type="submission" date="2013-03" db="EMBL/GenBank/DDBJ databases">
        <title>Genome Sequence of the Profundibacterium mesophilum strain KAUST100406-0324T from Red Sea, a novel genus in the family Rhodobacteraceae.</title>
        <authorList>
            <person name="Essack M."/>
            <person name="Alam I."/>
            <person name="Lafi F."/>
            <person name="Alawi W."/>
            <person name="Kamanu F."/>
            <person name="Al-Suwailem A."/>
            <person name="Lee O.O."/>
            <person name="Xu Y."/>
            <person name="Bajic V."/>
            <person name="Qian P.-Y."/>
            <person name="Archer J."/>
        </authorList>
    </citation>
    <scope>NUCLEOTIDE SEQUENCE</scope>
    <source>
        <strain evidence="3">KAUST100406-0324</strain>
    </source>
</reference>
<dbReference type="AlphaFoldDB" id="A0A921NW63"/>
<feature type="transmembrane region" description="Helical" evidence="2">
    <location>
        <begin position="218"/>
        <end position="234"/>
    </location>
</feature>
<feature type="transmembrane region" description="Helical" evidence="2">
    <location>
        <begin position="125"/>
        <end position="148"/>
    </location>
</feature>
<feature type="transmembrane region" description="Helical" evidence="2">
    <location>
        <begin position="408"/>
        <end position="424"/>
    </location>
</feature>
<organism evidence="3 4">
    <name type="scientific">Profundibacterium mesophilum KAUST100406-0324</name>
    <dbReference type="NCBI Taxonomy" id="1037889"/>
    <lineage>
        <taxon>Bacteria</taxon>
        <taxon>Pseudomonadati</taxon>
        <taxon>Pseudomonadota</taxon>
        <taxon>Alphaproteobacteria</taxon>
        <taxon>Rhodobacterales</taxon>
        <taxon>Roseobacteraceae</taxon>
        <taxon>Profundibacterium</taxon>
    </lineage>
</organism>
<feature type="transmembrane region" description="Helical" evidence="2">
    <location>
        <begin position="47"/>
        <end position="66"/>
    </location>
</feature>
<feature type="transmembrane region" description="Helical" evidence="2">
    <location>
        <begin position="12"/>
        <end position="35"/>
    </location>
</feature>
<evidence type="ECO:0000313" key="4">
    <source>
        <dbReference type="Proteomes" id="UP000698242"/>
    </source>
</evidence>
<feature type="region of interest" description="Disordered" evidence="1">
    <location>
        <begin position="70"/>
        <end position="101"/>
    </location>
</feature>
<dbReference type="Proteomes" id="UP000698242">
    <property type="component" value="Unassembled WGS sequence"/>
</dbReference>
<dbReference type="RefSeq" id="WP_159965338.1">
    <property type="nucleotide sequence ID" value="NZ_APKE01000021.1"/>
</dbReference>
<evidence type="ECO:0000256" key="2">
    <source>
        <dbReference type="SAM" id="Phobius"/>
    </source>
</evidence>
<feature type="transmembrane region" description="Helical" evidence="2">
    <location>
        <begin position="455"/>
        <end position="472"/>
    </location>
</feature>
<evidence type="ECO:0000313" key="3">
    <source>
        <dbReference type="EMBL" id="KAF0675879.1"/>
    </source>
</evidence>
<feature type="transmembrane region" description="Helical" evidence="2">
    <location>
        <begin position="431"/>
        <end position="449"/>
    </location>
</feature>
<keyword evidence="2" id="KW-0472">Membrane</keyword>
<feature type="transmembrane region" description="Helical" evidence="2">
    <location>
        <begin position="241"/>
        <end position="262"/>
    </location>
</feature>
<comment type="caution">
    <text evidence="3">The sequence shown here is derived from an EMBL/GenBank/DDBJ whole genome shotgun (WGS) entry which is preliminary data.</text>
</comment>
<keyword evidence="2" id="KW-0812">Transmembrane</keyword>
<dbReference type="EMBL" id="APKE01000021">
    <property type="protein sequence ID" value="KAF0675879.1"/>
    <property type="molecule type" value="Genomic_DNA"/>
</dbReference>
<proteinExistence type="predicted"/>
<sequence length="488" mass="51454">MTEFDQGRPRRGASAAFVRIGVIALLTLALLFPALRSGAPFAFGDTRSYYVGGGVAIAVLGARLGLGPAQEGAEPGKGRDDGSGGDDTDGDGDTASPEPDAKSVANVRSVPFAVYVNAAMRAGGVFAPVILAALGTAWLIWMVLHPLAPLARLGVGIGMAAVTNAGFFAGQIMPDILAAWLILVPLVVLRRGGAIGIWTGGLLGLFALWAVLSHYSHIPLAATMGVALGLWLAWRRRWIAALAIQVPLLAALALNIGMSGMLPGKASVAPARLPILLARSLADGVAVRYLTENCDDVAFTLCELYPDGFPQTVAEALWEPGNIKDRASGAQMAEVADQEVALVWEVFLYDPPAQLWALLGNAAEQFTRIGLSEVHEVSYEIAGPARLHVDTLPRDVARFERAERIERWAALAAALALLLAAIFRPRTRAPIAMLVTGLAANALICGGLSAPADRYQGRIIWVAVLLALAFAAEELRRRPPARREAGPA</sequence>
<keyword evidence="4" id="KW-1185">Reference proteome</keyword>
<keyword evidence="2" id="KW-1133">Transmembrane helix</keyword>
<dbReference type="OrthoDB" id="7238679at2"/>
<protein>
    <submittedName>
        <fullName evidence="3">Uncharacterized protein</fullName>
    </submittedName>
</protein>
<feature type="transmembrane region" description="Helical" evidence="2">
    <location>
        <begin position="195"/>
        <end position="212"/>
    </location>
</feature>
<accession>A0A921NW63</accession>
<evidence type="ECO:0000256" key="1">
    <source>
        <dbReference type="SAM" id="MobiDB-lite"/>
    </source>
</evidence>